<dbReference type="InterPro" id="IPR016155">
    <property type="entry name" value="Mopterin_synth/thiamin_S_b"/>
</dbReference>
<dbReference type="PANTHER" id="PTHR34472">
    <property type="entry name" value="SULFUR CARRIER PROTEIN THIS"/>
    <property type="match status" value="1"/>
</dbReference>
<dbReference type="EMBL" id="BARS01036773">
    <property type="protein sequence ID" value="GAG18734.1"/>
    <property type="molecule type" value="Genomic_DNA"/>
</dbReference>
<dbReference type="InterPro" id="IPR012675">
    <property type="entry name" value="Beta-grasp_dom_sf"/>
</dbReference>
<dbReference type="NCBIfam" id="TIGR01683">
    <property type="entry name" value="thiS"/>
    <property type="match status" value="1"/>
</dbReference>
<accession>X0VKB4</accession>
<dbReference type="PANTHER" id="PTHR34472:SF1">
    <property type="entry name" value="SULFUR CARRIER PROTEIN THIS"/>
    <property type="match status" value="1"/>
</dbReference>
<evidence type="ECO:0000313" key="1">
    <source>
        <dbReference type="EMBL" id="GAG18734.1"/>
    </source>
</evidence>
<dbReference type="InterPro" id="IPR003749">
    <property type="entry name" value="ThiS/MoaD-like"/>
</dbReference>
<dbReference type="SUPFAM" id="SSF54285">
    <property type="entry name" value="MoaD/ThiS"/>
    <property type="match status" value="1"/>
</dbReference>
<protein>
    <recommendedName>
        <fullName evidence="2">Thiamine biosynthesis protein ThiS</fullName>
    </recommendedName>
</protein>
<comment type="caution">
    <text evidence="1">The sequence shown here is derived from an EMBL/GenBank/DDBJ whole genome shotgun (WGS) entry which is preliminary data.</text>
</comment>
<dbReference type="AlphaFoldDB" id="X0VKB4"/>
<dbReference type="Gene3D" id="3.10.20.30">
    <property type="match status" value="1"/>
</dbReference>
<dbReference type="Pfam" id="PF02597">
    <property type="entry name" value="ThiS"/>
    <property type="match status" value="1"/>
</dbReference>
<organism evidence="1">
    <name type="scientific">marine sediment metagenome</name>
    <dbReference type="NCBI Taxonomy" id="412755"/>
    <lineage>
        <taxon>unclassified sequences</taxon>
        <taxon>metagenomes</taxon>
        <taxon>ecological metagenomes</taxon>
    </lineage>
</organism>
<sequence length="66" mass="6985">MKLVVNGNQYEHNGEGTISSLLGELQIECTKAAVMVNDSVVKRDQHSSAGLKPGDRVEILTFAAGG</sequence>
<name>X0VKB4_9ZZZZ</name>
<proteinExistence type="predicted"/>
<reference evidence="1" key="1">
    <citation type="journal article" date="2014" name="Front. Microbiol.">
        <title>High frequency of phylogenetically diverse reductive dehalogenase-homologous genes in deep subseafloor sedimentary metagenomes.</title>
        <authorList>
            <person name="Kawai M."/>
            <person name="Futagami T."/>
            <person name="Toyoda A."/>
            <person name="Takaki Y."/>
            <person name="Nishi S."/>
            <person name="Hori S."/>
            <person name="Arai W."/>
            <person name="Tsubouchi T."/>
            <person name="Morono Y."/>
            <person name="Uchiyama I."/>
            <person name="Ito T."/>
            <person name="Fujiyama A."/>
            <person name="Inagaki F."/>
            <person name="Takami H."/>
        </authorList>
    </citation>
    <scope>NUCLEOTIDE SEQUENCE</scope>
    <source>
        <strain evidence="1">Expedition CK06-06</strain>
    </source>
</reference>
<dbReference type="CDD" id="cd00565">
    <property type="entry name" value="Ubl_ThiS"/>
    <property type="match status" value="1"/>
</dbReference>
<evidence type="ECO:0008006" key="2">
    <source>
        <dbReference type="Google" id="ProtNLM"/>
    </source>
</evidence>
<gene>
    <name evidence="1" type="ORF">S01H1_56470</name>
</gene>
<dbReference type="InterPro" id="IPR010035">
    <property type="entry name" value="Thi_S"/>
</dbReference>